<dbReference type="PATRIC" id="fig|768671.3.peg.3380"/>
<dbReference type="SUPFAM" id="SSF159127">
    <property type="entry name" value="HupF/HypC-like"/>
    <property type="match status" value="1"/>
</dbReference>
<protein>
    <submittedName>
        <fullName evidence="3">Hydrogenase assembly chaperone hypC/hupF</fullName>
    </submittedName>
</protein>
<dbReference type="PANTHER" id="PTHR35177">
    <property type="entry name" value="HYDROGENASE MATURATION FACTOR HYBG"/>
    <property type="match status" value="1"/>
</dbReference>
<gene>
    <name evidence="3" type="ORF">ThimaDRAFT_3200</name>
</gene>
<dbReference type="eggNOG" id="COG0298">
    <property type="taxonomic scope" value="Bacteria"/>
</dbReference>
<evidence type="ECO:0000256" key="1">
    <source>
        <dbReference type="ARBA" id="ARBA00006018"/>
    </source>
</evidence>
<dbReference type="GO" id="GO:0005506">
    <property type="term" value="F:iron ion binding"/>
    <property type="evidence" value="ECO:0007669"/>
    <property type="project" value="TreeGrafter"/>
</dbReference>
<evidence type="ECO:0000313" key="3">
    <source>
        <dbReference type="EMBL" id="EGV17655.1"/>
    </source>
</evidence>
<dbReference type="InterPro" id="IPR019812">
    <property type="entry name" value="Hydgase_assmbl_chp_CS"/>
</dbReference>
<dbReference type="GO" id="GO:1902670">
    <property type="term" value="F:carbon dioxide binding"/>
    <property type="evidence" value="ECO:0007669"/>
    <property type="project" value="TreeGrafter"/>
</dbReference>
<keyword evidence="4" id="KW-1185">Reference proteome</keyword>
<organism evidence="3 4">
    <name type="scientific">Thiocapsa marina 5811</name>
    <dbReference type="NCBI Taxonomy" id="768671"/>
    <lineage>
        <taxon>Bacteria</taxon>
        <taxon>Pseudomonadati</taxon>
        <taxon>Pseudomonadota</taxon>
        <taxon>Gammaproteobacteria</taxon>
        <taxon>Chromatiales</taxon>
        <taxon>Chromatiaceae</taxon>
        <taxon>Thiocapsa</taxon>
    </lineage>
</organism>
<dbReference type="NCBIfam" id="TIGR00074">
    <property type="entry name" value="hypC_hupF"/>
    <property type="match status" value="1"/>
</dbReference>
<reference evidence="3 4" key="1">
    <citation type="submission" date="2011-06" db="EMBL/GenBank/DDBJ databases">
        <title>The draft genome of Thiocapsa marina 5811.</title>
        <authorList>
            <consortium name="US DOE Joint Genome Institute (JGI-PGF)"/>
            <person name="Lucas S."/>
            <person name="Han J."/>
            <person name="Cheng J.-F."/>
            <person name="Goodwin L."/>
            <person name="Pitluck S."/>
            <person name="Peters L."/>
            <person name="Land M.L."/>
            <person name="Hauser L."/>
            <person name="Vogl K."/>
            <person name="Liu Z."/>
            <person name="Imhoff J."/>
            <person name="Thiel V."/>
            <person name="Frigaard N.-U."/>
            <person name="Bryant D."/>
            <person name="Woyke T.J."/>
        </authorList>
    </citation>
    <scope>NUCLEOTIDE SEQUENCE [LARGE SCALE GENOMIC DNA]</scope>
    <source>
        <strain evidence="3 4">5811</strain>
    </source>
</reference>
<dbReference type="Proteomes" id="UP000005459">
    <property type="component" value="Unassembled WGS sequence"/>
</dbReference>
<dbReference type="PANTHER" id="PTHR35177:SF2">
    <property type="entry name" value="HYDROGENASE MATURATION FACTOR HYBG"/>
    <property type="match status" value="1"/>
</dbReference>
<dbReference type="FunFam" id="2.30.30.140:FF:000022">
    <property type="entry name" value="Hydrogenase assembly chaperone HybG"/>
    <property type="match status" value="1"/>
</dbReference>
<name>F9UE98_9GAMM</name>
<dbReference type="STRING" id="768671.ThimaDRAFT_3200"/>
<dbReference type="AlphaFoldDB" id="F9UE98"/>
<dbReference type="EMBL" id="AFWV01000010">
    <property type="protein sequence ID" value="EGV17655.1"/>
    <property type="molecule type" value="Genomic_DNA"/>
</dbReference>
<evidence type="ECO:0000313" key="4">
    <source>
        <dbReference type="Proteomes" id="UP000005459"/>
    </source>
</evidence>
<dbReference type="GO" id="GO:0051604">
    <property type="term" value="P:protein maturation"/>
    <property type="evidence" value="ECO:0007669"/>
    <property type="project" value="TreeGrafter"/>
</dbReference>
<dbReference type="RefSeq" id="WP_007194072.1">
    <property type="nucleotide sequence ID" value="NZ_AFWV01000010.1"/>
</dbReference>
<dbReference type="OrthoDB" id="9806017at2"/>
<feature type="region of interest" description="Disordered" evidence="2">
    <location>
        <begin position="73"/>
        <end position="94"/>
    </location>
</feature>
<evidence type="ECO:0000256" key="2">
    <source>
        <dbReference type="SAM" id="MobiDB-lite"/>
    </source>
</evidence>
<sequence length="94" mass="9885">MCLAIPARITSIDVAADTAKVALGSVGKEISLALIEDAAVGDYVLIHVGYALNKISEEEAQRTLEMIAEMGLLEEEQELDPEPTSTVAGSGGQR</sequence>
<dbReference type="PROSITE" id="PS01097">
    <property type="entry name" value="HUPF_HYPC"/>
    <property type="match status" value="1"/>
</dbReference>
<comment type="similarity">
    <text evidence="1">Belongs to the HupF/HypC family.</text>
</comment>
<accession>F9UE98</accession>
<proteinExistence type="inferred from homology"/>
<dbReference type="InterPro" id="IPR001109">
    <property type="entry name" value="Hydrogenase_HupF/HypC"/>
</dbReference>
<dbReference type="Pfam" id="PF01455">
    <property type="entry name" value="HupF_HypC"/>
    <property type="match status" value="1"/>
</dbReference>
<dbReference type="PRINTS" id="PR00445">
    <property type="entry name" value="HUPFHYPC"/>
</dbReference>
<dbReference type="Gene3D" id="2.30.30.140">
    <property type="match status" value="1"/>
</dbReference>